<dbReference type="GO" id="GO:0006355">
    <property type="term" value="P:regulation of DNA-templated transcription"/>
    <property type="evidence" value="ECO:0007669"/>
    <property type="project" value="InterPro"/>
</dbReference>
<keyword evidence="2" id="KW-1185">Reference proteome</keyword>
<dbReference type="GO" id="GO:0007623">
    <property type="term" value="P:circadian rhythm"/>
    <property type="evidence" value="ECO:0007669"/>
    <property type="project" value="InterPro"/>
</dbReference>
<name>A0AA88AID8_FICCA</name>
<dbReference type="Proteomes" id="UP001187192">
    <property type="component" value="Unassembled WGS sequence"/>
</dbReference>
<protein>
    <submittedName>
        <fullName evidence="1">Uncharacterized protein</fullName>
    </submittedName>
</protein>
<evidence type="ECO:0000313" key="2">
    <source>
        <dbReference type="Proteomes" id="UP001187192"/>
    </source>
</evidence>
<gene>
    <name evidence="1" type="ORF">TIFTF001_024677</name>
</gene>
<comment type="caution">
    <text evidence="1">The sequence shown here is derived from an EMBL/GenBank/DDBJ whole genome shotgun (WGS) entry which is preliminary data.</text>
</comment>
<proteinExistence type="predicted"/>
<dbReference type="PANTHER" id="PTHR33334">
    <property type="entry name" value="PROTEIN LNK1"/>
    <property type="match status" value="1"/>
</dbReference>
<reference evidence="1" key="1">
    <citation type="submission" date="2023-07" db="EMBL/GenBank/DDBJ databases">
        <title>draft genome sequence of fig (Ficus carica).</title>
        <authorList>
            <person name="Takahashi T."/>
            <person name="Nishimura K."/>
        </authorList>
    </citation>
    <scope>NUCLEOTIDE SEQUENCE</scope>
</reference>
<organism evidence="1 2">
    <name type="scientific">Ficus carica</name>
    <name type="common">Common fig</name>
    <dbReference type="NCBI Taxonomy" id="3494"/>
    <lineage>
        <taxon>Eukaryota</taxon>
        <taxon>Viridiplantae</taxon>
        <taxon>Streptophyta</taxon>
        <taxon>Embryophyta</taxon>
        <taxon>Tracheophyta</taxon>
        <taxon>Spermatophyta</taxon>
        <taxon>Magnoliopsida</taxon>
        <taxon>eudicotyledons</taxon>
        <taxon>Gunneridae</taxon>
        <taxon>Pentapetalae</taxon>
        <taxon>rosids</taxon>
        <taxon>fabids</taxon>
        <taxon>Rosales</taxon>
        <taxon>Moraceae</taxon>
        <taxon>Ficeae</taxon>
        <taxon>Ficus</taxon>
    </lineage>
</organism>
<dbReference type="AlphaFoldDB" id="A0AA88AID8"/>
<evidence type="ECO:0000313" key="1">
    <source>
        <dbReference type="EMBL" id="GMN55563.1"/>
    </source>
</evidence>
<dbReference type="InterPro" id="IPR039928">
    <property type="entry name" value="LNK"/>
</dbReference>
<dbReference type="PANTHER" id="PTHR33334:SF10">
    <property type="entry name" value="PROTEIN LNK4"/>
    <property type="match status" value="1"/>
</dbReference>
<accession>A0AA88AID8</accession>
<sequence length="453" mass="50563">MDWYSGSGVDDLIVPKDGGLSDRLPSPDSWSKWGIGVTESFPPHNKCGSAYHQNFYTENCFRSLYDEVEMEDFVLDKCQSSTSSACGGSPDDSVQRTILSNNQPDYQLELGGSRQMDDIFFNIGDVVEIELLCCFSIGYGPFLYATSFWSSLLEDLPESKNSVKSFCFSPKSQCGMMQSNYCSRDMNRDLENNSGDTQSLSSSRYLQTHAISPSLALEKEDITASEFVSSQQKDLSTIKGVSMGVSGPSKQNSMITHIDEETSLEESVLQELKIVMNQVGSAKSLSWEDWPLWMEMSEKTRICFRDALYRLAKSSKQHQMTQNQDGDPCVGIPFSWTPDPETARSESKKATESETNIIDRAIANLMFNKTDLNERHISMAAASSNSKEEVSGATESSDNLLYQLQICHQNDNQIQLDDALVPTLIHVNPYRAANLWKSFSRNAAGNKSLVLEF</sequence>
<dbReference type="EMBL" id="BTGU01000058">
    <property type="protein sequence ID" value="GMN55563.1"/>
    <property type="molecule type" value="Genomic_DNA"/>
</dbReference>